<accession>A0ABV3QE91</accession>
<feature type="domain" description="Integral membrane bound transporter" evidence="6">
    <location>
        <begin position="52"/>
        <end position="174"/>
    </location>
</feature>
<evidence type="ECO:0000256" key="2">
    <source>
        <dbReference type="ARBA" id="ARBA00022692"/>
    </source>
</evidence>
<evidence type="ECO:0000256" key="3">
    <source>
        <dbReference type="ARBA" id="ARBA00022989"/>
    </source>
</evidence>
<name>A0ABV3QE91_9GAMM</name>
<dbReference type="InterPro" id="IPR049453">
    <property type="entry name" value="Memb_transporter_dom"/>
</dbReference>
<keyword evidence="2 5" id="KW-0812">Transmembrane</keyword>
<feature type="transmembrane region" description="Helical" evidence="5">
    <location>
        <begin position="89"/>
        <end position="106"/>
    </location>
</feature>
<dbReference type="Pfam" id="PF13515">
    <property type="entry name" value="FUSC_2"/>
    <property type="match status" value="1"/>
</dbReference>
<evidence type="ECO:0000256" key="5">
    <source>
        <dbReference type="SAM" id="Phobius"/>
    </source>
</evidence>
<dbReference type="EMBL" id="JBFOHK010000002">
    <property type="protein sequence ID" value="MEW9572146.1"/>
    <property type="molecule type" value="Genomic_DNA"/>
</dbReference>
<dbReference type="RefSeq" id="WP_367854202.1">
    <property type="nucleotide sequence ID" value="NZ_JBFOHK010000002.1"/>
</dbReference>
<feature type="transmembrane region" description="Helical" evidence="5">
    <location>
        <begin position="111"/>
        <end position="132"/>
    </location>
</feature>
<evidence type="ECO:0000313" key="8">
    <source>
        <dbReference type="Proteomes" id="UP001556220"/>
    </source>
</evidence>
<keyword evidence="4 5" id="KW-0472">Membrane</keyword>
<evidence type="ECO:0000313" key="7">
    <source>
        <dbReference type="EMBL" id="MEW9572146.1"/>
    </source>
</evidence>
<keyword evidence="3 5" id="KW-1133">Transmembrane helix</keyword>
<organism evidence="7 8">
    <name type="scientific">Rhodanobacter lycopersici</name>
    <dbReference type="NCBI Taxonomy" id="3162487"/>
    <lineage>
        <taxon>Bacteria</taxon>
        <taxon>Pseudomonadati</taxon>
        <taxon>Pseudomonadota</taxon>
        <taxon>Gammaproteobacteria</taxon>
        <taxon>Lysobacterales</taxon>
        <taxon>Rhodanobacteraceae</taxon>
        <taxon>Rhodanobacter</taxon>
    </lineage>
</organism>
<protein>
    <submittedName>
        <fullName evidence="7">Aromatic acid exporter family protein</fullName>
    </submittedName>
</protein>
<keyword evidence="8" id="KW-1185">Reference proteome</keyword>
<reference evidence="7 8" key="1">
    <citation type="submission" date="2024-06" db="EMBL/GenBank/DDBJ databases">
        <authorList>
            <person name="Woo H."/>
        </authorList>
    </citation>
    <scope>NUCLEOTIDE SEQUENCE [LARGE SCALE GENOMIC DNA]</scope>
    <source>
        <strain evidence="7 8">Si-c</strain>
    </source>
</reference>
<evidence type="ECO:0000256" key="4">
    <source>
        <dbReference type="ARBA" id="ARBA00023136"/>
    </source>
</evidence>
<comment type="subcellular location">
    <subcellularLocation>
        <location evidence="1">Membrane</location>
        <topology evidence="1">Multi-pass membrane protein</topology>
    </subcellularLocation>
</comment>
<sequence>MNTPHRSLGEHRRRLSALADEILRLREALPRRERLLAGLAHALRAVLAASLGYWAARALGLEQGYWAAITALSVSQANYAEVRHSSRDQFVGAMIGGLVGLGAATLGHEHYLAYVLAVMVGMLACWLLNLGAAGRISGVTSTIILLVPHAGAFWQFALFRLGEVTLGATAALLVTRLFDLLEWRWFDDAPP</sequence>
<proteinExistence type="predicted"/>
<dbReference type="Proteomes" id="UP001556220">
    <property type="component" value="Unassembled WGS sequence"/>
</dbReference>
<evidence type="ECO:0000259" key="6">
    <source>
        <dbReference type="Pfam" id="PF13515"/>
    </source>
</evidence>
<gene>
    <name evidence="7" type="ORF">ABQJ54_10295</name>
</gene>
<comment type="caution">
    <text evidence="7">The sequence shown here is derived from an EMBL/GenBank/DDBJ whole genome shotgun (WGS) entry which is preliminary data.</text>
</comment>
<evidence type="ECO:0000256" key="1">
    <source>
        <dbReference type="ARBA" id="ARBA00004141"/>
    </source>
</evidence>